<dbReference type="EMBL" id="AP012204">
    <property type="protein sequence ID" value="BAK34253.1"/>
    <property type="molecule type" value="Genomic_DNA"/>
</dbReference>
<keyword evidence="3" id="KW-1185">Reference proteome</keyword>
<dbReference type="RefSeq" id="WP_013862136.1">
    <property type="nucleotide sequence ID" value="NC_015635.1"/>
</dbReference>
<accession>F5XPE5</accession>
<keyword evidence="1" id="KW-0812">Transmembrane</keyword>
<evidence type="ECO:0000313" key="2">
    <source>
        <dbReference type="EMBL" id="BAK34253.1"/>
    </source>
</evidence>
<gene>
    <name evidence="2" type="ordered locus">MLP_12390</name>
</gene>
<evidence type="ECO:0000256" key="1">
    <source>
        <dbReference type="SAM" id="Phobius"/>
    </source>
</evidence>
<name>F5XPE5_MICPN</name>
<dbReference type="Proteomes" id="UP000007947">
    <property type="component" value="Chromosome"/>
</dbReference>
<keyword evidence="1" id="KW-1133">Transmembrane helix</keyword>
<organism evidence="2 3">
    <name type="scientific">Microlunatus phosphovorus (strain ATCC 700054 / DSM 10555 / JCM 9379 / NBRC 101784 / NCIMB 13414 / VKM Ac-1990 / NM-1)</name>
    <dbReference type="NCBI Taxonomy" id="1032480"/>
    <lineage>
        <taxon>Bacteria</taxon>
        <taxon>Bacillati</taxon>
        <taxon>Actinomycetota</taxon>
        <taxon>Actinomycetes</taxon>
        <taxon>Propionibacteriales</taxon>
        <taxon>Propionibacteriaceae</taxon>
        <taxon>Microlunatus</taxon>
    </lineage>
</organism>
<feature type="transmembrane region" description="Helical" evidence="1">
    <location>
        <begin position="6"/>
        <end position="27"/>
    </location>
</feature>
<feature type="transmembrane region" description="Helical" evidence="1">
    <location>
        <begin position="68"/>
        <end position="86"/>
    </location>
</feature>
<dbReference type="OrthoDB" id="3730860at2"/>
<dbReference type="AlphaFoldDB" id="F5XPE5"/>
<protein>
    <recommendedName>
        <fullName evidence="4">Integral membrane protein</fullName>
    </recommendedName>
</protein>
<feature type="transmembrane region" description="Helical" evidence="1">
    <location>
        <begin position="34"/>
        <end position="56"/>
    </location>
</feature>
<sequence>MHLVYQLLTLVHLVGFATLLGGCVIQLRVLDPEVNLPMLVGAWTQVASGLVLAGLLELSSDPAHPVNHAKLGVKLGIALIVVLLVAKNRKFQSIPRGLWTLITGLVLLNAGVAVLWG</sequence>
<feature type="transmembrane region" description="Helical" evidence="1">
    <location>
        <begin position="98"/>
        <end position="116"/>
    </location>
</feature>
<evidence type="ECO:0008006" key="4">
    <source>
        <dbReference type="Google" id="ProtNLM"/>
    </source>
</evidence>
<dbReference type="KEGG" id="mph:MLP_12390"/>
<proteinExistence type="predicted"/>
<evidence type="ECO:0000313" key="3">
    <source>
        <dbReference type="Proteomes" id="UP000007947"/>
    </source>
</evidence>
<dbReference type="HOGENOM" id="CLU_145468_1_0_11"/>
<keyword evidence="1" id="KW-0472">Membrane</keyword>
<reference evidence="2 3" key="1">
    <citation type="submission" date="2011-05" db="EMBL/GenBank/DDBJ databases">
        <title>Whole genome sequence of Microlunatus phosphovorus NM-1.</title>
        <authorList>
            <person name="Hosoyama A."/>
            <person name="Sasaki K."/>
            <person name="Harada T."/>
            <person name="Igarashi R."/>
            <person name="Kawakoshi A."/>
            <person name="Sasagawa M."/>
            <person name="Fukada J."/>
            <person name="Nakamura S."/>
            <person name="Katano Y."/>
            <person name="Hanada S."/>
            <person name="Kamagata Y."/>
            <person name="Nakamura N."/>
            <person name="Yamazaki S."/>
            <person name="Fujita N."/>
        </authorList>
    </citation>
    <scope>NUCLEOTIDE SEQUENCE [LARGE SCALE GENOMIC DNA]</scope>
    <source>
        <strain evidence="3">ATCC 700054 / DSM 10555 / JCM 9379 / NBRC 101784 / NCIMB 13414 / VKM Ac-1990 / NM-1</strain>
    </source>
</reference>
<dbReference type="STRING" id="1032480.MLP_12390"/>